<dbReference type="EMBL" id="LC066377">
    <property type="protein sequence ID" value="BAT28734.1"/>
    <property type="molecule type" value="Genomic_DNA"/>
</dbReference>
<dbReference type="Pfam" id="PF05119">
    <property type="entry name" value="Terminase_4"/>
    <property type="match status" value="1"/>
</dbReference>
<name>A0A0P0Z3P7_9HYPH</name>
<organism evidence="2">
    <name type="scientific">Aureimonas frigidaquae</name>
    <dbReference type="NCBI Taxonomy" id="424757"/>
    <lineage>
        <taxon>Bacteria</taxon>
        <taxon>Pseudomonadati</taxon>
        <taxon>Pseudomonadota</taxon>
        <taxon>Alphaproteobacteria</taxon>
        <taxon>Hyphomicrobiales</taxon>
        <taxon>Aurantimonadaceae</taxon>
        <taxon>Aureimonas</taxon>
    </lineage>
</organism>
<evidence type="ECO:0000313" key="2">
    <source>
        <dbReference type="EMBL" id="BAT28734.1"/>
    </source>
</evidence>
<reference evidence="2" key="1">
    <citation type="journal article" date="2015" name="Proc. Natl. Acad. Sci. U.S.A.">
        <title>Bacterial clade with the ribosomal RNA operon on a small plasmid rather than the chromosome.</title>
        <authorList>
            <person name="Anda M."/>
            <person name="Ohtsubo Y."/>
            <person name="Okubo T."/>
            <person name="Sugawara M."/>
            <person name="Nagata Y."/>
            <person name="Tsuda M."/>
            <person name="Minamisawa K."/>
            <person name="Mitsui H."/>
        </authorList>
    </citation>
    <scope>NUCLEOTIDE SEQUENCE</scope>
    <source>
        <strain evidence="2">JCM 14755</strain>
    </source>
</reference>
<dbReference type="AlphaFoldDB" id="A0A0P0Z3P7"/>
<proteinExistence type="predicted"/>
<sequence>MRGTKPRLVIDNTAIDRTPAAPSHLTADAKKEWKRVMPALVKRRILTTADLGSVENYCICTGRVREIERLIQAEEITPALFRMQNAAMQTARQLASELGLTPVSRSRPSMREEGEDDELADLDL</sequence>
<feature type="compositionally biased region" description="Acidic residues" evidence="1">
    <location>
        <begin position="113"/>
        <end position="124"/>
    </location>
</feature>
<evidence type="ECO:0000256" key="1">
    <source>
        <dbReference type="SAM" id="MobiDB-lite"/>
    </source>
</evidence>
<dbReference type="OrthoDB" id="7843333at2"/>
<dbReference type="RefSeq" id="WP_062225658.1">
    <property type="nucleotide sequence ID" value="NZ_BBWR01000002.1"/>
</dbReference>
<feature type="region of interest" description="Disordered" evidence="1">
    <location>
        <begin position="98"/>
        <end position="124"/>
    </location>
</feature>
<dbReference type="InterPro" id="IPR006448">
    <property type="entry name" value="Phage_term_ssu_P27"/>
</dbReference>
<dbReference type="NCBIfam" id="TIGR01558">
    <property type="entry name" value="sm_term_P27"/>
    <property type="match status" value="1"/>
</dbReference>
<protein>
    <submittedName>
        <fullName evidence="2">Phage terminase, small subunit, P27 family</fullName>
    </submittedName>
</protein>
<accession>A0A0P0Z3P7</accession>